<evidence type="ECO:0000256" key="5">
    <source>
        <dbReference type="SAM" id="MobiDB-lite"/>
    </source>
</evidence>
<accession>A0A6A7BER2</accession>
<evidence type="ECO:0000313" key="7">
    <source>
        <dbReference type="EMBL" id="KAF2852688.1"/>
    </source>
</evidence>
<name>A0A6A7BER2_9PLEO</name>
<dbReference type="OrthoDB" id="4158815at2759"/>
<reference evidence="7" key="1">
    <citation type="submission" date="2020-01" db="EMBL/GenBank/DDBJ databases">
        <authorList>
            <consortium name="DOE Joint Genome Institute"/>
            <person name="Haridas S."/>
            <person name="Albert R."/>
            <person name="Binder M."/>
            <person name="Bloem J."/>
            <person name="Labutti K."/>
            <person name="Salamov A."/>
            <person name="Andreopoulos B."/>
            <person name="Baker S.E."/>
            <person name="Barry K."/>
            <person name="Bills G."/>
            <person name="Bluhm B.H."/>
            <person name="Cannon C."/>
            <person name="Castanera R."/>
            <person name="Culley D.E."/>
            <person name="Daum C."/>
            <person name="Ezra D."/>
            <person name="Gonzalez J.B."/>
            <person name="Henrissat B."/>
            <person name="Kuo A."/>
            <person name="Liang C."/>
            <person name="Lipzen A."/>
            <person name="Lutzoni F."/>
            <person name="Magnuson J."/>
            <person name="Mondo S."/>
            <person name="Nolan M."/>
            <person name="Ohm R."/>
            <person name="Pangilinan J."/>
            <person name="Park H.-J."/>
            <person name="Ramirez L."/>
            <person name="Alfaro M."/>
            <person name="Sun H."/>
            <person name="Tritt A."/>
            <person name="Yoshinaga Y."/>
            <person name="Zwiers L.-H."/>
            <person name="Turgeon B.G."/>
            <person name="Goodwin S.B."/>
            <person name="Spatafora J.W."/>
            <person name="Crous P.W."/>
            <person name="Grigoriev I.V."/>
        </authorList>
    </citation>
    <scope>NUCLEOTIDE SEQUENCE</scope>
    <source>
        <strain evidence="7">IPT5</strain>
    </source>
</reference>
<evidence type="ECO:0000256" key="3">
    <source>
        <dbReference type="ARBA" id="ARBA00022989"/>
    </source>
</evidence>
<dbReference type="PANTHER" id="PTHR15549:SF33">
    <property type="entry name" value="MEMBRANE PROTEIN WSC4, PUTATIVE (AFU_ORTHOLOGUE AFUA_5G09020)-RELATED"/>
    <property type="match status" value="1"/>
</dbReference>
<evidence type="ECO:0000256" key="1">
    <source>
        <dbReference type="ARBA" id="ARBA00004167"/>
    </source>
</evidence>
<keyword evidence="4 6" id="KW-0472">Membrane</keyword>
<keyword evidence="8" id="KW-1185">Reference proteome</keyword>
<dbReference type="Proteomes" id="UP000799423">
    <property type="component" value="Unassembled WGS sequence"/>
</dbReference>
<protein>
    <submittedName>
        <fullName evidence="7">Uncharacterized protein</fullName>
    </submittedName>
</protein>
<feature type="transmembrane region" description="Helical" evidence="6">
    <location>
        <begin position="205"/>
        <end position="227"/>
    </location>
</feature>
<feature type="region of interest" description="Disordered" evidence="5">
    <location>
        <begin position="236"/>
        <end position="260"/>
    </location>
</feature>
<sequence length="305" mass="32603">MSKTPNIDSNLWYHMYVTSGPGQALIGLNPGKDGPSAAVYFNPTKLTAPTNRWQIFQLNSTTYALRCQSGGPDMWLGVKIGDSGEDAPYLARGDVSDNSAFWTIGSWGDDFWYLSNAANGTSRLNKKGTGLVEMSENITAPQSGERWKFDAIDSINDPQYSRVNLLGAVIATSTTSSGTLSSSTSSPTTSFTPLPPTGLSTGAKAGVGAAISIGALIALVVLGLYFWRKRKQGHASVKPKYEPAGTGYNATTSYEPVPPPVPPRAKYEMYSDHDVAKYELQSISTVAEVPGSERPVELAGHAVQR</sequence>
<evidence type="ECO:0000256" key="6">
    <source>
        <dbReference type="SAM" id="Phobius"/>
    </source>
</evidence>
<dbReference type="PANTHER" id="PTHR15549">
    <property type="entry name" value="PAIRED IMMUNOGLOBULIN-LIKE TYPE 2 RECEPTOR"/>
    <property type="match status" value="1"/>
</dbReference>
<organism evidence="7 8">
    <name type="scientific">Plenodomus tracheiphilus IPT5</name>
    <dbReference type="NCBI Taxonomy" id="1408161"/>
    <lineage>
        <taxon>Eukaryota</taxon>
        <taxon>Fungi</taxon>
        <taxon>Dikarya</taxon>
        <taxon>Ascomycota</taxon>
        <taxon>Pezizomycotina</taxon>
        <taxon>Dothideomycetes</taxon>
        <taxon>Pleosporomycetidae</taxon>
        <taxon>Pleosporales</taxon>
        <taxon>Pleosporineae</taxon>
        <taxon>Leptosphaeriaceae</taxon>
        <taxon>Plenodomus</taxon>
    </lineage>
</organism>
<gene>
    <name evidence="7" type="ORF">T440DRAFT_466811</name>
</gene>
<proteinExistence type="predicted"/>
<evidence type="ECO:0000256" key="2">
    <source>
        <dbReference type="ARBA" id="ARBA00022692"/>
    </source>
</evidence>
<keyword evidence="2 6" id="KW-0812">Transmembrane</keyword>
<keyword evidence="3 6" id="KW-1133">Transmembrane helix</keyword>
<dbReference type="GO" id="GO:0071944">
    <property type="term" value="C:cell periphery"/>
    <property type="evidence" value="ECO:0007669"/>
    <property type="project" value="UniProtKB-ARBA"/>
</dbReference>
<dbReference type="GO" id="GO:0016020">
    <property type="term" value="C:membrane"/>
    <property type="evidence" value="ECO:0007669"/>
    <property type="project" value="UniProtKB-SubCell"/>
</dbReference>
<feature type="region of interest" description="Disordered" evidence="5">
    <location>
        <begin position="175"/>
        <end position="195"/>
    </location>
</feature>
<dbReference type="InterPro" id="IPR051694">
    <property type="entry name" value="Immunoregulatory_rcpt-like"/>
</dbReference>
<evidence type="ECO:0000256" key="4">
    <source>
        <dbReference type="ARBA" id="ARBA00023136"/>
    </source>
</evidence>
<dbReference type="AlphaFoldDB" id="A0A6A7BER2"/>
<comment type="subcellular location">
    <subcellularLocation>
        <location evidence="1">Membrane</location>
        <topology evidence="1">Single-pass membrane protein</topology>
    </subcellularLocation>
</comment>
<evidence type="ECO:0000313" key="8">
    <source>
        <dbReference type="Proteomes" id="UP000799423"/>
    </source>
</evidence>
<dbReference type="EMBL" id="MU006298">
    <property type="protein sequence ID" value="KAF2852688.1"/>
    <property type="molecule type" value="Genomic_DNA"/>
</dbReference>